<dbReference type="AlphaFoldDB" id="A0AAV9JK29"/>
<sequence>MDAENLNAMLRLAKSVRFSAKFIARAHIDMDYLAEAIRWEIEIHRRKTFDNFTITAFVQPVTAKDPEIKRPRAFRNAIGTFIGWDQYVLDILGEQERVIEIRRCGSRGVQVLHLDIWTPVAEYISLLSPQLDRDDALATQAGRYNNQREWWKANGKKFRLLALPAEVRELIFSFACGSRVEPYPACKARRRGRHAEVIKERNPNIGLLQIRNNQLHNEASHILFTQATFFIEHYDVLRKLTRNGPLCERIRRLELSLSHFEFFKLFGCSIGDDRVYPTTRSASALRTMTLDRLVLFFTPPSLTTGNHHTDGACQQTIVDWILAAAWPWVRGHAAVEVTGFVKARQKLAFETACMMERKKLELWQKQRLAVGLAHGNLEEYDEWVDDEDDGGVRLDGAVKQETEGYGVPYTAVLETPPFCRCTKLCTVKTWDAEA</sequence>
<evidence type="ECO:0000313" key="1">
    <source>
        <dbReference type="EMBL" id="KAK4545532.1"/>
    </source>
</evidence>
<reference evidence="1 2" key="1">
    <citation type="submission" date="2021-11" db="EMBL/GenBank/DDBJ databases">
        <title>Black yeast isolated from Biological Soil Crust.</title>
        <authorList>
            <person name="Kurbessoian T."/>
        </authorList>
    </citation>
    <scope>NUCLEOTIDE SEQUENCE [LARGE SCALE GENOMIC DNA]</scope>
    <source>
        <strain evidence="1 2">CCFEE 5522</strain>
    </source>
</reference>
<keyword evidence="2" id="KW-1185">Reference proteome</keyword>
<proteinExistence type="predicted"/>
<name>A0AAV9JK29_9PEZI</name>
<gene>
    <name evidence="1" type="ORF">LTR36_002882</name>
</gene>
<dbReference type="Proteomes" id="UP001324427">
    <property type="component" value="Unassembled WGS sequence"/>
</dbReference>
<dbReference type="EMBL" id="JAVFHQ010000019">
    <property type="protein sequence ID" value="KAK4545532.1"/>
    <property type="molecule type" value="Genomic_DNA"/>
</dbReference>
<accession>A0AAV9JK29</accession>
<evidence type="ECO:0000313" key="2">
    <source>
        <dbReference type="Proteomes" id="UP001324427"/>
    </source>
</evidence>
<protein>
    <submittedName>
        <fullName evidence="1">Uncharacterized protein</fullName>
    </submittedName>
</protein>
<organism evidence="1 2">
    <name type="scientific">Oleoguttula mirabilis</name>
    <dbReference type="NCBI Taxonomy" id="1507867"/>
    <lineage>
        <taxon>Eukaryota</taxon>
        <taxon>Fungi</taxon>
        <taxon>Dikarya</taxon>
        <taxon>Ascomycota</taxon>
        <taxon>Pezizomycotina</taxon>
        <taxon>Dothideomycetes</taxon>
        <taxon>Dothideomycetidae</taxon>
        <taxon>Mycosphaerellales</taxon>
        <taxon>Teratosphaeriaceae</taxon>
        <taxon>Oleoguttula</taxon>
    </lineage>
</organism>
<comment type="caution">
    <text evidence="1">The sequence shown here is derived from an EMBL/GenBank/DDBJ whole genome shotgun (WGS) entry which is preliminary data.</text>
</comment>